<comment type="caution">
    <text evidence="2">The sequence shown here is derived from an EMBL/GenBank/DDBJ whole genome shotgun (WGS) entry which is preliminary data.</text>
</comment>
<proteinExistence type="predicted"/>
<sequence>MGFDIVRDLPPALHDRAAAWTYLMGFAESWGTPLGADGGAPEAELAEAEERLGLRLPAAVCEAYTLLGRRPDLHSNLNTLLSPGELTVEHGAVIFRDENQGAARWGVLLDDLDQEDPPVHVREDLADKYLELWEPWLDRFSVAVLDIVLSESTQGPEGLCDFRELHEGEDDELTRRFTLLPFPAEYQNFYFARGVLIADGGGDVLCVRARDPETLDRFRAEFPGHWLNA</sequence>
<dbReference type="InterPro" id="IPR018958">
    <property type="entry name" value="Knr4/Smi1-like_dom"/>
</dbReference>
<keyword evidence="3" id="KW-1185">Reference proteome</keyword>
<feature type="domain" description="Knr4/Smi1-like" evidence="1">
    <location>
        <begin position="39"/>
        <end position="229"/>
    </location>
</feature>
<dbReference type="RefSeq" id="WP_344264339.1">
    <property type="nucleotide sequence ID" value="NZ_BAAAMR010000014.1"/>
</dbReference>
<evidence type="ECO:0000259" key="1">
    <source>
        <dbReference type="SMART" id="SM00860"/>
    </source>
</evidence>
<evidence type="ECO:0000313" key="2">
    <source>
        <dbReference type="EMBL" id="GAA2130000.1"/>
    </source>
</evidence>
<protein>
    <recommendedName>
        <fullName evidence="1">Knr4/Smi1-like domain-containing protein</fullName>
    </recommendedName>
</protein>
<organism evidence="2 3">
    <name type="scientific">Actinomadura napierensis</name>
    <dbReference type="NCBI Taxonomy" id="267854"/>
    <lineage>
        <taxon>Bacteria</taxon>
        <taxon>Bacillati</taxon>
        <taxon>Actinomycetota</taxon>
        <taxon>Actinomycetes</taxon>
        <taxon>Streptosporangiales</taxon>
        <taxon>Thermomonosporaceae</taxon>
        <taxon>Actinomadura</taxon>
    </lineage>
</organism>
<evidence type="ECO:0000313" key="3">
    <source>
        <dbReference type="Proteomes" id="UP001501020"/>
    </source>
</evidence>
<accession>A0ABN2YNC3</accession>
<gene>
    <name evidence="2" type="ORF">GCM10009727_21780</name>
</gene>
<dbReference type="SMART" id="SM00860">
    <property type="entry name" value="SMI1_KNR4"/>
    <property type="match status" value="1"/>
</dbReference>
<dbReference type="Proteomes" id="UP001501020">
    <property type="component" value="Unassembled WGS sequence"/>
</dbReference>
<name>A0ABN2YNC3_9ACTN</name>
<reference evidence="2 3" key="1">
    <citation type="journal article" date="2019" name="Int. J. Syst. Evol. Microbiol.">
        <title>The Global Catalogue of Microorganisms (GCM) 10K type strain sequencing project: providing services to taxonomists for standard genome sequencing and annotation.</title>
        <authorList>
            <consortium name="The Broad Institute Genomics Platform"/>
            <consortium name="The Broad Institute Genome Sequencing Center for Infectious Disease"/>
            <person name="Wu L."/>
            <person name="Ma J."/>
        </authorList>
    </citation>
    <scope>NUCLEOTIDE SEQUENCE [LARGE SCALE GENOMIC DNA]</scope>
    <source>
        <strain evidence="2 3">JCM 13850</strain>
    </source>
</reference>
<dbReference type="EMBL" id="BAAAMR010000014">
    <property type="protein sequence ID" value="GAA2130000.1"/>
    <property type="molecule type" value="Genomic_DNA"/>
</dbReference>